<name>A0ACD4B4M8_MICMQ</name>
<protein>
    <submittedName>
        <fullName evidence="1">BLUF domain-containing protein</fullName>
    </submittedName>
</protein>
<organism evidence="1 2">
    <name type="scientific">Microbacterium maritypicum</name>
    <name type="common">Microbacterium liquefaciens</name>
    <dbReference type="NCBI Taxonomy" id="33918"/>
    <lineage>
        <taxon>Bacteria</taxon>
        <taxon>Bacillati</taxon>
        <taxon>Actinomycetota</taxon>
        <taxon>Actinomycetes</taxon>
        <taxon>Micrococcales</taxon>
        <taxon>Microbacteriaceae</taxon>
        <taxon>Microbacterium</taxon>
    </lineage>
</organism>
<keyword evidence="2" id="KW-1185">Reference proteome</keyword>
<evidence type="ECO:0000313" key="2">
    <source>
        <dbReference type="Proteomes" id="UP001060245"/>
    </source>
</evidence>
<dbReference type="Proteomes" id="UP001060245">
    <property type="component" value="Chromosome"/>
</dbReference>
<reference evidence="1" key="1">
    <citation type="submission" date="2022-07" db="EMBL/GenBank/DDBJ databases">
        <title>Complete genome of DND4.</title>
        <authorList>
            <person name="Cao G."/>
        </authorList>
    </citation>
    <scope>NUCLEOTIDE SEQUENCE</scope>
    <source>
        <strain evidence="1">DND4</strain>
    </source>
</reference>
<dbReference type="EMBL" id="CP101471">
    <property type="protein sequence ID" value="UTT52471.1"/>
    <property type="molecule type" value="Genomic_DNA"/>
</dbReference>
<gene>
    <name evidence="1" type="ORF">NMQ05_15515</name>
</gene>
<proteinExistence type="predicted"/>
<accession>A0ACD4B4M8</accession>
<sequence>MSTTVATDLISLVYTSTASQPFRETALEHLLAVCRRRNDGQGITGLLLHRDGRFIQVLEGHPDTVAELVDIIRSDSRHHDLRVLLEEPIAERRFPDWTMGYRVLNHGESRPPGYRDSFADLDAGSDIDTTVRALTELTLWFRVRVRARDRAELPRGATGVVRRDDVSV</sequence>
<evidence type="ECO:0000313" key="1">
    <source>
        <dbReference type="EMBL" id="UTT52471.1"/>
    </source>
</evidence>